<reference evidence="1 2" key="1">
    <citation type="journal article" date="2014" name="Gene">
        <title>Comparative genomic analysis of Lactococcus garvieae phage WP-2, a new member of Picovirinae subfamily of Podoviridae.</title>
        <authorList>
            <person name="Ghasemi S.M."/>
            <person name="Bouzari M."/>
            <person name="Yoon B.H."/>
            <person name="Chang H.I."/>
        </authorList>
    </citation>
    <scope>NUCLEOTIDE SEQUENCE [LARGE SCALE GENOMIC DNA]</scope>
    <source>
        <strain evidence="1">WP-2</strain>
    </source>
</reference>
<evidence type="ECO:0000313" key="2">
    <source>
        <dbReference type="Proteomes" id="UP000026904"/>
    </source>
</evidence>
<keyword evidence="2" id="KW-1185">Reference proteome</keyword>
<dbReference type="Proteomes" id="UP000026904">
    <property type="component" value="Segment"/>
</dbReference>
<sequence>MTQEQFLDSYASNMTKQLRLRILTLIDLNPDIEPSEIAKIIADENTFFMNFMKPKDKFGVVNEVLQNYRIYLFIDYCYKLKGL</sequence>
<proteinExistence type="predicted"/>
<dbReference type="KEGG" id="vg:19488291"/>
<evidence type="ECO:0000313" key="1">
    <source>
        <dbReference type="EMBL" id="AHZ10880.1"/>
    </source>
</evidence>
<dbReference type="EMBL" id="KJ528544">
    <property type="protein sequence ID" value="AHZ10880.1"/>
    <property type="molecule type" value="Genomic_DNA"/>
</dbReference>
<dbReference type="RefSeq" id="YP_009032585.1">
    <property type="nucleotide sequence ID" value="NC_024149.1"/>
</dbReference>
<organism evidence="1 2">
    <name type="scientific">Lactococcus phage WP-2</name>
    <dbReference type="NCBI Taxonomy" id="1486423"/>
    <lineage>
        <taxon>Viruses</taxon>
        <taxon>Duplodnaviria</taxon>
        <taxon>Heunggongvirae</taxon>
        <taxon>Uroviricota</taxon>
        <taxon>Caudoviricetes</taxon>
        <taxon>Rountreeviridae</taxon>
        <taxon>Negarvirus</taxon>
        <taxon>Negarvirus WP2</taxon>
    </lineage>
</organism>
<dbReference type="GeneID" id="19488291"/>
<protein>
    <submittedName>
        <fullName evidence="1">Uncharacterized protein</fullName>
    </submittedName>
</protein>
<gene>
    <name evidence="1" type="ORF">WP2_08</name>
</gene>
<accession>A0A024B359</accession>
<name>A0A024B359_9CAUD</name>